<evidence type="ECO:0000256" key="1">
    <source>
        <dbReference type="ARBA" id="ARBA00004141"/>
    </source>
</evidence>
<dbReference type="GO" id="GO:0016020">
    <property type="term" value="C:membrane"/>
    <property type="evidence" value="ECO:0007669"/>
    <property type="project" value="UniProtKB-SubCell"/>
</dbReference>
<dbReference type="OrthoDB" id="1086152at2759"/>
<feature type="transmembrane region" description="Helical" evidence="6">
    <location>
        <begin position="236"/>
        <end position="255"/>
    </location>
</feature>
<comment type="subcellular location">
    <subcellularLocation>
        <location evidence="1">Membrane</location>
        <topology evidence="1">Multi-pass membrane protein</topology>
    </subcellularLocation>
</comment>
<evidence type="ECO:0000256" key="6">
    <source>
        <dbReference type="SAM" id="Phobius"/>
    </source>
</evidence>
<feature type="transmembrane region" description="Helical" evidence="6">
    <location>
        <begin position="261"/>
        <end position="282"/>
    </location>
</feature>
<evidence type="ECO:0000256" key="3">
    <source>
        <dbReference type="ARBA" id="ARBA00022692"/>
    </source>
</evidence>
<dbReference type="Pfam" id="PF05055">
    <property type="entry name" value="DUF677"/>
    <property type="match status" value="1"/>
</dbReference>
<comment type="caution">
    <text evidence="7">The sequence shown here is derived from an EMBL/GenBank/DDBJ whole genome shotgun (WGS) entry which is preliminary data.</text>
</comment>
<evidence type="ECO:0000313" key="7">
    <source>
        <dbReference type="EMBL" id="VVB14258.1"/>
    </source>
</evidence>
<comment type="similarity">
    <text evidence="2">Belongs to the UPF0496 family.</text>
</comment>
<evidence type="ECO:0000256" key="5">
    <source>
        <dbReference type="ARBA" id="ARBA00023136"/>
    </source>
</evidence>
<evidence type="ECO:0000313" key="8">
    <source>
        <dbReference type="Proteomes" id="UP000489600"/>
    </source>
</evidence>
<keyword evidence="3 6" id="KW-0812">Transmembrane</keyword>
<dbReference type="Proteomes" id="UP000489600">
    <property type="component" value="Unassembled WGS sequence"/>
</dbReference>
<keyword evidence="5 6" id="KW-0472">Membrane</keyword>
<dbReference type="AlphaFoldDB" id="A0A565CKK5"/>
<proteinExistence type="inferred from homology"/>
<keyword evidence="8" id="KW-1185">Reference proteome</keyword>
<name>A0A565CKK5_9BRAS</name>
<keyword evidence="4 6" id="KW-1133">Transmembrane helix</keyword>
<protein>
    <submittedName>
        <fullName evidence="7">Uncharacterized protein</fullName>
    </submittedName>
</protein>
<evidence type="ECO:0000256" key="4">
    <source>
        <dbReference type="ARBA" id="ARBA00022989"/>
    </source>
</evidence>
<accession>A0A565CKK5</accession>
<sequence length="413" mass="46171">MEFVGLLCKLLLKYSAHTSYETSPVKTYLTAKLPKQLESQLSSYISACQQDPDLKSFDSSLHQRTSKLFSSLASRGGKTENSSLDSLKEVCEFLVDLSQDVVKIIIEGKEDVSKNQELKSLVDLYFESTNKTLDLFNTVEKCVEKAEISQLVIRVAIQQFETESMDTDFVGNKKKKYAETLKELNKVKAMGDPFGDEFTTQYESVYKEQVMLLDKIRELQVMLEKKHKNVKKLRRLGNIIFATALLSVITLSLIVTSPVVATVAIGLATPIATAGTWVIGMLKDSEKSVKTQKHLFLLTENSTQVNIESMKTIKNLVETLVIRISSILKTVEVAVEKREEEAMKLVMQEIIKKVEGFAEKIEQVGANVAKCSKVVVSGRVLVMEHIANSASLNGNCIFLPSLEDLLVRVLKML</sequence>
<reference evidence="7" key="1">
    <citation type="submission" date="2019-07" db="EMBL/GenBank/DDBJ databases">
        <authorList>
            <person name="Dittberner H."/>
        </authorList>
    </citation>
    <scope>NUCLEOTIDE SEQUENCE [LARGE SCALE GENOMIC DNA]</scope>
</reference>
<gene>
    <name evidence="7" type="ORF">ANE_LOCUS24702</name>
</gene>
<dbReference type="PANTHER" id="PTHR31113">
    <property type="entry name" value="UPF0496 PROTEIN 3-RELATED"/>
    <property type="match status" value="1"/>
</dbReference>
<dbReference type="EMBL" id="CABITT030000008">
    <property type="protein sequence ID" value="VVB14258.1"/>
    <property type="molecule type" value="Genomic_DNA"/>
</dbReference>
<dbReference type="InterPro" id="IPR007749">
    <property type="entry name" value="DUF677"/>
</dbReference>
<dbReference type="PANTHER" id="PTHR31113:SF13">
    <property type="entry name" value="(RAPE) HYPOTHETICAL PROTEIN"/>
    <property type="match status" value="1"/>
</dbReference>
<organism evidence="7 8">
    <name type="scientific">Arabis nemorensis</name>
    <dbReference type="NCBI Taxonomy" id="586526"/>
    <lineage>
        <taxon>Eukaryota</taxon>
        <taxon>Viridiplantae</taxon>
        <taxon>Streptophyta</taxon>
        <taxon>Embryophyta</taxon>
        <taxon>Tracheophyta</taxon>
        <taxon>Spermatophyta</taxon>
        <taxon>Magnoliopsida</taxon>
        <taxon>eudicotyledons</taxon>
        <taxon>Gunneridae</taxon>
        <taxon>Pentapetalae</taxon>
        <taxon>rosids</taxon>
        <taxon>malvids</taxon>
        <taxon>Brassicales</taxon>
        <taxon>Brassicaceae</taxon>
        <taxon>Arabideae</taxon>
        <taxon>Arabis</taxon>
    </lineage>
</organism>
<evidence type="ECO:0000256" key="2">
    <source>
        <dbReference type="ARBA" id="ARBA00009074"/>
    </source>
</evidence>